<dbReference type="CDD" id="cd06171">
    <property type="entry name" value="Sigma70_r4"/>
    <property type="match status" value="1"/>
</dbReference>
<comment type="caution">
    <text evidence="6">The sequence shown here is derived from an EMBL/GenBank/DDBJ whole genome shotgun (WGS) entry which is preliminary data.</text>
</comment>
<organism evidence="6">
    <name type="scientific">Thiolapillus brandeum</name>
    <dbReference type="NCBI Taxonomy" id="1076588"/>
    <lineage>
        <taxon>Bacteria</taxon>
        <taxon>Pseudomonadati</taxon>
        <taxon>Pseudomonadota</taxon>
        <taxon>Gammaproteobacteria</taxon>
        <taxon>Chromatiales</taxon>
        <taxon>Sedimenticolaceae</taxon>
        <taxon>Thiolapillus</taxon>
    </lineage>
</organism>
<proteinExistence type="inferred from homology"/>
<dbReference type="Gene3D" id="1.10.10.10">
    <property type="entry name" value="Winged helix-like DNA-binding domain superfamily/Winged helix DNA-binding domain"/>
    <property type="match status" value="1"/>
</dbReference>
<dbReference type="InterPro" id="IPR053812">
    <property type="entry name" value="HTH_Sigma70_ECF-like"/>
</dbReference>
<evidence type="ECO:0000256" key="3">
    <source>
        <dbReference type="ARBA" id="ARBA00023082"/>
    </source>
</evidence>
<name>A0A831W7H5_9GAMM</name>
<keyword evidence="4" id="KW-0804">Transcription</keyword>
<comment type="similarity">
    <text evidence="1">Belongs to the sigma-70 factor family. ECF subfamily.</text>
</comment>
<dbReference type="SUPFAM" id="SSF88946">
    <property type="entry name" value="Sigma2 domain of RNA polymerase sigma factors"/>
    <property type="match status" value="1"/>
</dbReference>
<evidence type="ECO:0000256" key="1">
    <source>
        <dbReference type="ARBA" id="ARBA00010641"/>
    </source>
</evidence>
<dbReference type="InterPro" id="IPR039425">
    <property type="entry name" value="RNA_pol_sigma-70-like"/>
</dbReference>
<dbReference type="Pfam" id="PF07638">
    <property type="entry name" value="Sigma70_ECF"/>
    <property type="match status" value="1"/>
</dbReference>
<keyword evidence="3" id="KW-0731">Sigma factor</keyword>
<evidence type="ECO:0000313" key="6">
    <source>
        <dbReference type="EMBL" id="HEC05748.1"/>
    </source>
</evidence>
<dbReference type="PANTHER" id="PTHR43133">
    <property type="entry name" value="RNA POLYMERASE ECF-TYPE SIGMA FACTO"/>
    <property type="match status" value="1"/>
</dbReference>
<dbReference type="Proteomes" id="UP000886339">
    <property type="component" value="Unassembled WGS sequence"/>
</dbReference>
<dbReference type="InterPro" id="IPR036388">
    <property type="entry name" value="WH-like_DNA-bd_sf"/>
</dbReference>
<sequence length="191" mass="21697">MLQTVWEGKNTGHITRMLNLAHAGNAEAREELLPLVYQELKMIAAQQRRRQGKPSDMLNTTAVVNEAWLRLQQHGQDYKNRYHFLAVAATAMRQLLIDEARKQLRNKRGGGAAIQVTLGEKLSVEDQAVWMVALDQALTRLGDYNPRLQEVFQLRFFVGLTEKETAKALNISESTVRRDWVKAKAMLSVAL</sequence>
<dbReference type="GO" id="GO:0016987">
    <property type="term" value="F:sigma factor activity"/>
    <property type="evidence" value="ECO:0007669"/>
    <property type="project" value="UniProtKB-KW"/>
</dbReference>
<feature type="domain" description="RNA polymerase sigma-70 ECF-like HTH" evidence="5">
    <location>
        <begin position="13"/>
        <end position="188"/>
    </location>
</feature>
<dbReference type="InterPro" id="IPR014284">
    <property type="entry name" value="RNA_pol_sigma-70_dom"/>
</dbReference>
<evidence type="ECO:0000256" key="4">
    <source>
        <dbReference type="ARBA" id="ARBA00023163"/>
    </source>
</evidence>
<dbReference type="InterPro" id="IPR013324">
    <property type="entry name" value="RNA_pol_sigma_r3/r4-like"/>
</dbReference>
<dbReference type="EMBL" id="DRLF01000105">
    <property type="protein sequence ID" value="HEC05748.1"/>
    <property type="molecule type" value="Genomic_DNA"/>
</dbReference>
<gene>
    <name evidence="6" type="ORF">ENJ12_02775</name>
</gene>
<evidence type="ECO:0000259" key="5">
    <source>
        <dbReference type="Pfam" id="PF07638"/>
    </source>
</evidence>
<dbReference type="InterPro" id="IPR011517">
    <property type="entry name" value="RNA_pol_sigma70_ECF-like"/>
</dbReference>
<dbReference type="NCBIfam" id="TIGR02999">
    <property type="entry name" value="Sig-70_X6"/>
    <property type="match status" value="1"/>
</dbReference>
<dbReference type="AlphaFoldDB" id="A0A831W7H5"/>
<dbReference type="SUPFAM" id="SSF88659">
    <property type="entry name" value="Sigma3 and sigma4 domains of RNA polymerase sigma factors"/>
    <property type="match status" value="1"/>
</dbReference>
<dbReference type="NCBIfam" id="TIGR02937">
    <property type="entry name" value="sigma70-ECF"/>
    <property type="match status" value="1"/>
</dbReference>
<evidence type="ECO:0000256" key="2">
    <source>
        <dbReference type="ARBA" id="ARBA00023015"/>
    </source>
</evidence>
<dbReference type="GO" id="GO:0006352">
    <property type="term" value="P:DNA-templated transcription initiation"/>
    <property type="evidence" value="ECO:0007669"/>
    <property type="project" value="InterPro"/>
</dbReference>
<dbReference type="PANTHER" id="PTHR43133:SF39">
    <property type="entry name" value="SIMILAR TO RNA POLYMERASE SIGMA-E FACTOR"/>
    <property type="match status" value="1"/>
</dbReference>
<reference evidence="6" key="1">
    <citation type="journal article" date="2020" name="mSystems">
        <title>Genome- and Community-Level Interaction Insights into Carbon Utilization and Element Cycling Functions of Hydrothermarchaeota in Hydrothermal Sediment.</title>
        <authorList>
            <person name="Zhou Z."/>
            <person name="Liu Y."/>
            <person name="Xu W."/>
            <person name="Pan J."/>
            <person name="Luo Z.H."/>
            <person name="Li M."/>
        </authorList>
    </citation>
    <scope>NUCLEOTIDE SEQUENCE [LARGE SCALE GENOMIC DNA]</scope>
    <source>
        <strain evidence="6">HyVt-458</strain>
    </source>
</reference>
<dbReference type="InterPro" id="IPR013325">
    <property type="entry name" value="RNA_pol_sigma_r2"/>
</dbReference>
<accession>A0A831W7H5</accession>
<protein>
    <submittedName>
        <fullName evidence="6">Sigma-70 family RNA polymerase sigma factor</fullName>
    </submittedName>
</protein>
<keyword evidence="2" id="KW-0805">Transcription regulation</keyword>